<reference evidence="1" key="2">
    <citation type="journal article" date="2022" name="New Phytol.">
        <title>Evolutionary transition to the ectomycorrhizal habit in the genomes of a hyperdiverse lineage of mushroom-forming fungi.</title>
        <authorList>
            <person name="Looney B."/>
            <person name="Miyauchi S."/>
            <person name="Morin E."/>
            <person name="Drula E."/>
            <person name="Courty P.E."/>
            <person name="Kohler A."/>
            <person name="Kuo A."/>
            <person name="LaButti K."/>
            <person name="Pangilinan J."/>
            <person name="Lipzen A."/>
            <person name="Riley R."/>
            <person name="Andreopoulos W."/>
            <person name="He G."/>
            <person name="Johnson J."/>
            <person name="Nolan M."/>
            <person name="Tritt A."/>
            <person name="Barry K.W."/>
            <person name="Grigoriev I.V."/>
            <person name="Nagy L.G."/>
            <person name="Hibbett D."/>
            <person name="Henrissat B."/>
            <person name="Matheny P.B."/>
            <person name="Labbe J."/>
            <person name="Martin F.M."/>
        </authorList>
    </citation>
    <scope>NUCLEOTIDE SEQUENCE</scope>
    <source>
        <strain evidence="1">HHB10654</strain>
    </source>
</reference>
<proteinExistence type="predicted"/>
<evidence type="ECO:0000313" key="1">
    <source>
        <dbReference type="EMBL" id="KAI0064256.1"/>
    </source>
</evidence>
<keyword evidence="2" id="KW-1185">Reference proteome</keyword>
<reference evidence="1" key="1">
    <citation type="submission" date="2021-03" db="EMBL/GenBank/DDBJ databases">
        <authorList>
            <consortium name="DOE Joint Genome Institute"/>
            <person name="Ahrendt S."/>
            <person name="Looney B.P."/>
            <person name="Miyauchi S."/>
            <person name="Morin E."/>
            <person name="Drula E."/>
            <person name="Courty P.E."/>
            <person name="Chicoki N."/>
            <person name="Fauchery L."/>
            <person name="Kohler A."/>
            <person name="Kuo A."/>
            <person name="Labutti K."/>
            <person name="Pangilinan J."/>
            <person name="Lipzen A."/>
            <person name="Riley R."/>
            <person name="Andreopoulos W."/>
            <person name="He G."/>
            <person name="Johnson J."/>
            <person name="Barry K.W."/>
            <person name="Grigoriev I.V."/>
            <person name="Nagy L."/>
            <person name="Hibbett D."/>
            <person name="Henrissat B."/>
            <person name="Matheny P.B."/>
            <person name="Labbe J."/>
            <person name="Martin F."/>
        </authorList>
    </citation>
    <scope>NUCLEOTIDE SEQUENCE</scope>
    <source>
        <strain evidence="1">HHB10654</strain>
    </source>
</reference>
<dbReference type="EMBL" id="MU277199">
    <property type="protein sequence ID" value="KAI0064256.1"/>
    <property type="molecule type" value="Genomic_DNA"/>
</dbReference>
<sequence length="501" mass="56202">MASTSMPDSPLHPSSPPTQDLAAMRLSVDGERNGLSPPPPINGSNGVKGMTNGVAHPEDDPLDPIQRLQQELERTREEKDTLASQYRNLLAKLTTMRTTLGNKLKQDAEELDRREQLVQQLTAQNDDLAATVETLKNELTASNDEAERVSRDLDSLRQEHAHESLLREREQRESQAELERCRIERDEWEGQALKDRVLAEESQAAEQAARRDLDHEREAREREARELEVEREKVANLQSVLEDFQAAKDHELRQAVKEYESRLVEVTQSLAEYKHRALQAELQLEESSADSSRTQELEKEVKEKTLLNNKLRHEAVIINEHLMEALRRLRRNSSDTNVDRRLVTNVLLSFLTTPRGDAKRFEMLGLLSSILGWTESERERAGLARGNAGSAMFARTSPAKGRPPELEKTDETESFSRLWVEFLLTEAASGDPSSPTNSSTTSPSSTRRDNTSLPGTPTRSSHGLSPLVRPQHLQSAVASSPNLSTMGSPPSRKGKERALDS</sequence>
<evidence type="ECO:0000313" key="2">
    <source>
        <dbReference type="Proteomes" id="UP000814140"/>
    </source>
</evidence>
<name>A0ACB8T7Z1_9AGAM</name>
<gene>
    <name evidence="1" type="ORF">BV25DRAFT_1823227</name>
</gene>
<accession>A0ACB8T7Z1</accession>
<protein>
    <submittedName>
        <fullName evidence="1">Uncharacterized protein</fullName>
    </submittedName>
</protein>
<comment type="caution">
    <text evidence="1">The sequence shown here is derived from an EMBL/GenBank/DDBJ whole genome shotgun (WGS) entry which is preliminary data.</text>
</comment>
<organism evidence="1 2">
    <name type="scientific">Artomyces pyxidatus</name>
    <dbReference type="NCBI Taxonomy" id="48021"/>
    <lineage>
        <taxon>Eukaryota</taxon>
        <taxon>Fungi</taxon>
        <taxon>Dikarya</taxon>
        <taxon>Basidiomycota</taxon>
        <taxon>Agaricomycotina</taxon>
        <taxon>Agaricomycetes</taxon>
        <taxon>Russulales</taxon>
        <taxon>Auriscalpiaceae</taxon>
        <taxon>Artomyces</taxon>
    </lineage>
</organism>
<dbReference type="Proteomes" id="UP000814140">
    <property type="component" value="Unassembled WGS sequence"/>
</dbReference>